<sequence>MDPPEKQPPAAAASTASPSRGSAGAPPPLGRQHPQPSPDPDSVAATWEVGTSTTTTTPESIFAMESVRAMENKSCPQSDGPVKLSFKLLKEITNNFNHKLGFGASAEVYKGEFNGEVIAVKVLPFKIGVDEMLFQNEYEHLKRLKHPNIVRLVGFCDETERVRAEYKGEMVMAEEIHRALCLEFLPNGPLSNNLHEKHLRLDWHRRFQIIKGMCAGLEYIHGACVVHLDIKTDNVLLDAKMIPKIVDFGISRLLGEECIRESNATQLGTVGYVPPEFIDNRVISRGFDIFSVGVTIKKLLTGGMNYWNISYMNDKDCIEHVHNNWRKKFQEIPSYPSLEVDCEQVRTCIRTALQCMDDERLNRPSMKDINSELIERQMMTACSKECSESVQFPAKSRVRRKAFRKVQREATPLLREKTVRLKRNSWALDIQGKRGPISRRRERNYMCSDLKDDSRLTIDIPEMPSPVFKVLLSLFLSQPYLIFTAMYLLTSEVKQGILNSGEETLVKRFQGSKISYNVFQSEVGQLMEIKHKNIVRLLGYCNVKKREVVKHDGRYILTSKVESFLWYEYLSNKSLDEYIYGDSCQFDWNMRFKIILAICEALHFLHIELNRPISHLPLTPENIFLDKNMVPKLADIGLSDLFDGLSLEGTEYDLEINRYKAPEYINRYTTSFQSDIYNLGLLIMDTATGEKHSSCQETMDSSHFVNLKVCLHTALWCVKEKRKDRPSIREIVSTLNIPYLDTPLNKEKRAKRSLTRLPAAASVAPLLRGPLARRRGLSCRIRRADLYSCSLGIAYVARCGLAVCLSLMAMAAAFNKCAPDLLTSSRFPVWVVSDLRARCPSGVVAAAAATSARFLSSNSADVVAFAPMPPRSSGGTVQECGRRASPACSRCWGFLCLVRGCRWAVLLFYVDMVDWIERCGGPVKLGVFPGRRSPKEVFSPPMAGSMRGPQSSLSARKLAGSRFCGVSSPSPTASSAAAARGDERWSFCGGVSKVLFVKKFMGSFLQSVETAGASGAFWLGLRVSFIACSARLLFSLYAKDVVLVLRPLVDEAEATLELLSIFGVSSGMHYNWTKKSISLNRYVGLELALIMDPLRIPLALFQPGAGPILLLSVQPQRLSFPLIPARLTSRPLCLTNNKDECVGFRLLTDNPARYHTELPLCGFVPPKCTYTINVIVREHTKELPSNSDEFLTLLTIRMQESDFKNLDPDSVAVLFENADHEVREMMLPVVCDPPEETTADQPELPAGVVLGCASNGALVSSYPASFRLVWRMRVLISQCEVQDVDDQPKGYYLHLELPEDVYSAKFIAQEQWLVTGDGDGYIHVYNYGRMEEVKNFKAHENNIMSMAIWNIKYDNCKRKFNEHPDGLLCLQYFADVQPNRRRHLLVVGSSDGVAKVLYFLSMVYTSDYRLYSCEGALSKNSCEGGSGRV</sequence>
<dbReference type="Gene3D" id="2.60.40.10">
    <property type="entry name" value="Immunoglobulins"/>
    <property type="match status" value="1"/>
</dbReference>
<keyword evidence="4 5" id="KW-0067">ATP-binding</keyword>
<dbReference type="Gene3D" id="1.10.510.10">
    <property type="entry name" value="Transferase(Phosphotransferase) domain 1"/>
    <property type="match status" value="2"/>
</dbReference>
<accession>A0A182BG05</accession>
<dbReference type="GO" id="GO:0005524">
    <property type="term" value="F:ATP binding"/>
    <property type="evidence" value="ECO:0007669"/>
    <property type="project" value="UniProtKB-UniRule"/>
</dbReference>
<feature type="domain" description="Protein kinase" evidence="7">
    <location>
        <begin position="468"/>
        <end position="740"/>
    </location>
</feature>
<dbReference type="SUPFAM" id="SSF49354">
    <property type="entry name" value="PapD-like"/>
    <property type="match status" value="1"/>
</dbReference>
<dbReference type="PANTHER" id="PTHR45707">
    <property type="entry name" value="C2 CALCIUM/LIPID-BINDING PLANT PHOSPHORIBOSYLTRANSFERASE FAMILY PROTEIN"/>
    <property type="match status" value="1"/>
</dbReference>
<feature type="binding site" evidence="5">
    <location>
        <position position="126"/>
    </location>
    <ligand>
        <name>ATP</name>
        <dbReference type="ChEBI" id="CHEBI:30616"/>
    </ligand>
</feature>
<dbReference type="InterPro" id="IPR017441">
    <property type="entry name" value="Protein_kinase_ATP_BS"/>
</dbReference>
<evidence type="ECO:0008006" key="10">
    <source>
        <dbReference type="Google" id="ProtNLM"/>
    </source>
</evidence>
<feature type="domain" description="MSP" evidence="8">
    <location>
        <begin position="1110"/>
        <end position="1232"/>
    </location>
</feature>
<organism evidence="9">
    <name type="scientific">Triticum aestivum</name>
    <name type="common">Wheat</name>
    <dbReference type="NCBI Taxonomy" id="4565"/>
    <lineage>
        <taxon>Eukaryota</taxon>
        <taxon>Viridiplantae</taxon>
        <taxon>Streptophyta</taxon>
        <taxon>Embryophyta</taxon>
        <taxon>Tracheophyta</taxon>
        <taxon>Spermatophyta</taxon>
        <taxon>Magnoliopsida</taxon>
        <taxon>Liliopsida</taxon>
        <taxon>Poales</taxon>
        <taxon>Poaceae</taxon>
        <taxon>BOP clade</taxon>
        <taxon>Pooideae</taxon>
        <taxon>Triticodae</taxon>
        <taxon>Triticeae</taxon>
        <taxon>Triticinae</taxon>
        <taxon>Triticum</taxon>
    </lineage>
</organism>
<dbReference type="InterPro" id="IPR008271">
    <property type="entry name" value="Ser/Thr_kinase_AS"/>
</dbReference>
<evidence type="ECO:0000259" key="8">
    <source>
        <dbReference type="PROSITE" id="PS50202"/>
    </source>
</evidence>
<reference evidence="9" key="1">
    <citation type="journal article" date="2016" name="Theor. Appl. Genet.">
        <title>Suppressed recombination and unique candidate genes in the divergent haplotype encoding Fhb1, a major Fusarium head blight resistance locus in wheat.</title>
        <authorList>
            <person name="Schweiger W."/>
            <person name="Steiner B."/>
            <person name="Vautrin S."/>
            <person name="Nussbaumer T."/>
            <person name="Siegwart G."/>
            <person name="Zamini M."/>
            <person name="Jungreithmeier F."/>
            <person name="Gratl V."/>
            <person name="Lemmens M."/>
            <person name="Mayer K.F."/>
            <person name="Berges H."/>
            <person name="Adam G."/>
            <person name="Buerstmayr H."/>
        </authorList>
    </citation>
    <scope>NUCLEOTIDE SEQUENCE</scope>
    <source>
        <tissue evidence="9">Palea</tissue>
    </source>
</reference>
<keyword evidence="2 5" id="KW-0547">Nucleotide-binding</keyword>
<dbReference type="InterPro" id="IPR001680">
    <property type="entry name" value="WD40_rpt"/>
</dbReference>
<dbReference type="GO" id="GO:0004672">
    <property type="term" value="F:protein kinase activity"/>
    <property type="evidence" value="ECO:0007669"/>
    <property type="project" value="InterPro"/>
</dbReference>
<feature type="compositionally biased region" description="Pro residues" evidence="6">
    <location>
        <begin position="25"/>
        <end position="39"/>
    </location>
</feature>
<evidence type="ECO:0000256" key="4">
    <source>
        <dbReference type="ARBA" id="ARBA00022840"/>
    </source>
</evidence>
<dbReference type="Gene3D" id="3.30.200.20">
    <property type="entry name" value="Phosphorylase Kinase, domain 1"/>
    <property type="match status" value="2"/>
</dbReference>
<dbReference type="SMART" id="SM00220">
    <property type="entry name" value="S_TKc"/>
    <property type="match status" value="1"/>
</dbReference>
<dbReference type="PROSITE" id="PS50202">
    <property type="entry name" value="MSP"/>
    <property type="match status" value="1"/>
</dbReference>
<evidence type="ECO:0000256" key="3">
    <source>
        <dbReference type="ARBA" id="ARBA00022777"/>
    </source>
</evidence>
<evidence type="ECO:0000259" key="7">
    <source>
        <dbReference type="PROSITE" id="PS50011"/>
    </source>
</evidence>
<name>A0A182BG05_WHEAT</name>
<dbReference type="InterPro" id="IPR015943">
    <property type="entry name" value="WD40/YVTN_repeat-like_dom_sf"/>
</dbReference>
<dbReference type="Gene3D" id="2.130.10.10">
    <property type="entry name" value="YVTN repeat-like/Quinoprotein amine dehydrogenase"/>
    <property type="match status" value="1"/>
</dbReference>
<feature type="domain" description="Protein kinase" evidence="7">
    <location>
        <begin position="94"/>
        <end position="374"/>
    </location>
</feature>
<evidence type="ECO:0000313" key="9">
    <source>
        <dbReference type="EMBL" id="AML47753.1"/>
    </source>
</evidence>
<dbReference type="Pfam" id="PF00635">
    <property type="entry name" value="Motile_Sperm"/>
    <property type="match status" value="1"/>
</dbReference>
<dbReference type="InterPro" id="IPR000719">
    <property type="entry name" value="Prot_kinase_dom"/>
</dbReference>
<dbReference type="SMART" id="SM00320">
    <property type="entry name" value="WD40"/>
    <property type="match status" value="2"/>
</dbReference>
<dbReference type="EMBL" id="KU641029">
    <property type="protein sequence ID" value="AML47753.1"/>
    <property type="molecule type" value="Genomic_DNA"/>
</dbReference>
<dbReference type="Pfam" id="PF00069">
    <property type="entry name" value="Pkinase"/>
    <property type="match status" value="2"/>
</dbReference>
<dbReference type="InterPro" id="IPR036322">
    <property type="entry name" value="WD40_repeat_dom_sf"/>
</dbReference>
<keyword evidence="3" id="KW-0418">Kinase</keyword>
<dbReference type="PROSITE" id="PS00108">
    <property type="entry name" value="PROTEIN_KINASE_ST"/>
    <property type="match status" value="1"/>
</dbReference>
<evidence type="ECO:0000256" key="5">
    <source>
        <dbReference type="PROSITE-ProRule" id="PRU10141"/>
    </source>
</evidence>
<dbReference type="InterPro" id="IPR011009">
    <property type="entry name" value="Kinase-like_dom_sf"/>
</dbReference>
<feature type="region of interest" description="Disordered" evidence="6">
    <location>
        <begin position="1"/>
        <end position="45"/>
    </location>
</feature>
<dbReference type="PROSITE" id="PS00107">
    <property type="entry name" value="PROTEIN_KINASE_ATP"/>
    <property type="match status" value="1"/>
</dbReference>
<dbReference type="InterPro" id="IPR000535">
    <property type="entry name" value="MSP_dom"/>
</dbReference>
<feature type="compositionally biased region" description="Low complexity" evidence="6">
    <location>
        <begin position="8"/>
        <end position="24"/>
    </location>
</feature>
<evidence type="ECO:0000256" key="1">
    <source>
        <dbReference type="ARBA" id="ARBA00022679"/>
    </source>
</evidence>
<protein>
    <recommendedName>
        <fullName evidence="10">Protein kinase domain-containing protein</fullName>
    </recommendedName>
</protein>
<dbReference type="ExpressionAtlas" id="A0A182BG05">
    <property type="expression patterns" value="baseline and differential"/>
</dbReference>
<gene>
    <name evidence="9" type="ORF">AEX81_00005</name>
</gene>
<dbReference type="PROSITE" id="PS50011">
    <property type="entry name" value="PROTEIN_KINASE_DOM"/>
    <property type="match status" value="2"/>
</dbReference>
<evidence type="ECO:0000256" key="2">
    <source>
        <dbReference type="ARBA" id="ARBA00022741"/>
    </source>
</evidence>
<dbReference type="InterPro" id="IPR013783">
    <property type="entry name" value="Ig-like_fold"/>
</dbReference>
<evidence type="ECO:0000256" key="6">
    <source>
        <dbReference type="SAM" id="MobiDB-lite"/>
    </source>
</evidence>
<dbReference type="SUPFAM" id="SSF56112">
    <property type="entry name" value="Protein kinase-like (PK-like)"/>
    <property type="match status" value="2"/>
</dbReference>
<dbReference type="PANTHER" id="PTHR45707:SF76">
    <property type="entry name" value="PROTEIN KINASE DOMAIN-CONTAINING PROTEIN"/>
    <property type="match status" value="1"/>
</dbReference>
<dbReference type="SUPFAM" id="SSF50978">
    <property type="entry name" value="WD40 repeat-like"/>
    <property type="match status" value="1"/>
</dbReference>
<dbReference type="InterPro" id="IPR008962">
    <property type="entry name" value="PapD-like_sf"/>
</dbReference>
<proteinExistence type="predicted"/>
<keyword evidence="1" id="KW-0808">Transferase</keyword>